<evidence type="ECO:0008006" key="3">
    <source>
        <dbReference type="Google" id="ProtNLM"/>
    </source>
</evidence>
<dbReference type="Gene3D" id="1.10.443.10">
    <property type="entry name" value="Intergrase catalytic core"/>
    <property type="match status" value="1"/>
</dbReference>
<dbReference type="EMBL" id="CAUYUJ010001014">
    <property type="protein sequence ID" value="CAK0793703.1"/>
    <property type="molecule type" value="Genomic_DNA"/>
</dbReference>
<gene>
    <name evidence="1" type="ORF">PCOR1329_LOCUS3914</name>
</gene>
<proteinExistence type="predicted"/>
<dbReference type="Proteomes" id="UP001189429">
    <property type="component" value="Unassembled WGS sequence"/>
</dbReference>
<dbReference type="InterPro" id="IPR013762">
    <property type="entry name" value="Integrase-like_cat_sf"/>
</dbReference>
<evidence type="ECO:0000313" key="1">
    <source>
        <dbReference type="EMBL" id="CAK0793703.1"/>
    </source>
</evidence>
<name>A0ABN9PN66_9DINO</name>
<reference evidence="1" key="1">
    <citation type="submission" date="2023-10" db="EMBL/GenBank/DDBJ databases">
        <authorList>
            <person name="Chen Y."/>
            <person name="Shah S."/>
            <person name="Dougan E. K."/>
            <person name="Thang M."/>
            <person name="Chan C."/>
        </authorList>
    </citation>
    <scope>NUCLEOTIDE SEQUENCE [LARGE SCALE GENOMIC DNA]</scope>
</reference>
<evidence type="ECO:0000313" key="2">
    <source>
        <dbReference type="Proteomes" id="UP001189429"/>
    </source>
</evidence>
<sequence length="338" mass="36722">MPLVLSSPSPARWLEPRSTISIADCRGLGVAALARSAAGPVPGGAGGSWWIAKVLGLPAPRCTGWVVAQTLCEFGNEQSVTEATGWPTFATRADAAGLGRLVSAPPPPRQAAAVVASADSSVGALLDEMGQRSMIAAIGRSLPSYSAGIRYWAAFMDALRRGRHFPASESDAIRYRSLFRQPTTLKSYMTHWRWAHRFLQLNDDWYTESLRQVMRGQRTMAGPPRQKLALQAQQVRQLVAHAEARKDFEQAAPCAVGRTRIFTRSAEQFVKRLRQDAVEVVLPDPERLGSHSLRRGMAGDIVDGGGSLANLLRAGDWTSSAFVQYLSKNQVEELAALS</sequence>
<organism evidence="1 2">
    <name type="scientific">Prorocentrum cordatum</name>
    <dbReference type="NCBI Taxonomy" id="2364126"/>
    <lineage>
        <taxon>Eukaryota</taxon>
        <taxon>Sar</taxon>
        <taxon>Alveolata</taxon>
        <taxon>Dinophyceae</taxon>
        <taxon>Prorocentrales</taxon>
        <taxon>Prorocentraceae</taxon>
        <taxon>Prorocentrum</taxon>
    </lineage>
</organism>
<keyword evidence="2" id="KW-1185">Reference proteome</keyword>
<protein>
    <recommendedName>
        <fullName evidence="3">Tyr recombinase domain-containing protein</fullName>
    </recommendedName>
</protein>
<accession>A0ABN9PN66</accession>
<comment type="caution">
    <text evidence="1">The sequence shown here is derived from an EMBL/GenBank/DDBJ whole genome shotgun (WGS) entry which is preliminary data.</text>
</comment>